<proteinExistence type="predicted"/>
<sequence>MDIFIYPYLPWIVGGGFALGALGIAGWVFTTFMRIKHGYPLENAWGMAVHPKVSTEAQERITLLTNENVQLRAELGSVKDRLATIERIVTDGSFRLENEIEQLRGKKN</sequence>
<name>A0ABW3C3U3_SPHXN</name>
<feature type="transmembrane region" description="Helical" evidence="1">
    <location>
        <begin position="6"/>
        <end position="29"/>
    </location>
</feature>
<keyword evidence="1" id="KW-1133">Transmembrane helix</keyword>
<keyword evidence="3" id="KW-1185">Reference proteome</keyword>
<evidence type="ECO:0000313" key="3">
    <source>
        <dbReference type="Proteomes" id="UP001597124"/>
    </source>
</evidence>
<dbReference type="Proteomes" id="UP001597124">
    <property type="component" value="Unassembled WGS sequence"/>
</dbReference>
<evidence type="ECO:0000256" key="1">
    <source>
        <dbReference type="SAM" id="Phobius"/>
    </source>
</evidence>
<comment type="caution">
    <text evidence="2">The sequence shown here is derived from an EMBL/GenBank/DDBJ whole genome shotgun (WGS) entry which is preliminary data.</text>
</comment>
<accession>A0ABW3C3U3</accession>
<protein>
    <submittedName>
        <fullName evidence="2">Uncharacterized protein</fullName>
    </submittedName>
</protein>
<dbReference type="EMBL" id="JBHTIK010000007">
    <property type="protein sequence ID" value="MFD0849156.1"/>
    <property type="molecule type" value="Genomic_DNA"/>
</dbReference>
<reference evidence="3" key="1">
    <citation type="journal article" date="2019" name="Int. J. Syst. Evol. Microbiol.">
        <title>The Global Catalogue of Microorganisms (GCM) 10K type strain sequencing project: providing services to taxonomists for standard genome sequencing and annotation.</title>
        <authorList>
            <consortium name="The Broad Institute Genomics Platform"/>
            <consortium name="The Broad Institute Genome Sequencing Center for Infectious Disease"/>
            <person name="Wu L."/>
            <person name="Ma J."/>
        </authorList>
    </citation>
    <scope>NUCLEOTIDE SEQUENCE [LARGE SCALE GENOMIC DNA]</scope>
    <source>
        <strain evidence="3">CCUG 52537</strain>
    </source>
</reference>
<gene>
    <name evidence="2" type="ORF">ACFQ00_12535</name>
</gene>
<organism evidence="2 3">
    <name type="scientific">Sphingosinicella xenopeptidilytica</name>
    <dbReference type="NCBI Taxonomy" id="364098"/>
    <lineage>
        <taxon>Bacteria</taxon>
        <taxon>Pseudomonadati</taxon>
        <taxon>Pseudomonadota</taxon>
        <taxon>Alphaproteobacteria</taxon>
        <taxon>Sphingomonadales</taxon>
        <taxon>Sphingosinicellaceae</taxon>
        <taxon>Sphingosinicella</taxon>
    </lineage>
</organism>
<keyword evidence="1" id="KW-0812">Transmembrane</keyword>
<keyword evidence="1" id="KW-0472">Membrane</keyword>
<dbReference type="RefSeq" id="WP_381491259.1">
    <property type="nucleotide sequence ID" value="NZ_JBHTIK010000007.1"/>
</dbReference>
<evidence type="ECO:0000313" key="2">
    <source>
        <dbReference type="EMBL" id="MFD0849156.1"/>
    </source>
</evidence>